<evidence type="ECO:0000256" key="3">
    <source>
        <dbReference type="ARBA" id="ARBA00022562"/>
    </source>
</evidence>
<reference evidence="5" key="1">
    <citation type="journal article" date="2020" name="Emerg. Infect. Dis.">
        <title>Identification of a Novel alpha-herpesvirus Associated with Ulcerative Stomatitis in Donkeys.</title>
        <authorList>
            <person name="Martella V."/>
            <person name="Lanave G."/>
            <person name="Camero M."/>
            <person name="Larocca V."/>
            <person name="Lorusso E."/>
            <person name="Catella C."/>
            <person name="Capozza P."/>
            <person name="Tempesta M."/>
            <person name="Buonavoglia C."/>
        </authorList>
    </citation>
    <scope>NUCLEOTIDE SEQUENCE</scope>
    <source>
        <strain evidence="5">AsHV/Bari/2011/740</strain>
    </source>
</reference>
<comment type="similarity">
    <text evidence="2">Belongs to the alphaherpesvirinae HHV-1 UL4 family.</text>
</comment>
<comment type="subcellular location">
    <subcellularLocation>
        <location evidence="1">Host nucleus</location>
    </subcellularLocation>
</comment>
<protein>
    <submittedName>
        <fullName evidence="5">Nuclear protein UL4</fullName>
    </submittedName>
</protein>
<proteinExistence type="inferred from homology"/>
<dbReference type="GeneID" id="80540166"/>
<dbReference type="InterPro" id="IPR004958">
    <property type="entry name" value="Herpes_UL4"/>
</dbReference>
<keyword evidence="3" id="KW-1048">Host nucleus</keyword>
<dbReference type="Pfam" id="PF03277">
    <property type="entry name" value="Herpes_UL4"/>
    <property type="match status" value="1"/>
</dbReference>
<dbReference type="Proteomes" id="UP001143705">
    <property type="component" value="Segment"/>
</dbReference>
<dbReference type="GO" id="GO:0042025">
    <property type="term" value="C:host cell nucleus"/>
    <property type="evidence" value="ECO:0007669"/>
    <property type="project" value="UniProtKB-SubCell"/>
</dbReference>
<name>A0A7S9VM87_9ALPH</name>
<organism evidence="5 6">
    <name type="scientific">Equid herpesvirus 6</name>
    <dbReference type="NCBI Taxonomy" id="173566"/>
    <lineage>
        <taxon>Viruses</taxon>
        <taxon>Duplodnaviria</taxon>
        <taxon>Heunggongvirae</taxon>
        <taxon>Peploviricota</taxon>
        <taxon>Herviviricetes</taxon>
        <taxon>Herpesvirales</taxon>
        <taxon>Orthoherpesviridae</taxon>
        <taxon>Alphaherpesvirinae</taxon>
        <taxon>Varicellovirus</taxon>
    </lineage>
</organism>
<dbReference type="KEGG" id="vg:80540166"/>
<evidence type="ECO:0000313" key="5">
    <source>
        <dbReference type="EMBL" id="QPI70168.1"/>
    </source>
</evidence>
<evidence type="ECO:0000256" key="1">
    <source>
        <dbReference type="ARBA" id="ARBA00004147"/>
    </source>
</evidence>
<keyword evidence="6" id="KW-1185">Reference proteome</keyword>
<dbReference type="RefSeq" id="YP_010801457.1">
    <property type="nucleotide sequence ID" value="NC_076964.1"/>
</dbReference>
<evidence type="ECO:0000313" key="6">
    <source>
        <dbReference type="Proteomes" id="UP001143705"/>
    </source>
</evidence>
<accession>A0A7S9VM87</accession>
<evidence type="ECO:0000256" key="2">
    <source>
        <dbReference type="ARBA" id="ARBA00010784"/>
    </source>
</evidence>
<evidence type="ECO:0000256" key="4">
    <source>
        <dbReference type="SAM" id="MobiDB-lite"/>
    </source>
</evidence>
<dbReference type="EMBL" id="MT012704">
    <property type="protein sequence ID" value="QPI70168.1"/>
    <property type="molecule type" value="Genomic_DNA"/>
</dbReference>
<sequence>MSGAPMDPAAPPVTSITYALYGIKTSPALTLPGFEQILCGCEWGYRLIAVGDDSRCDVLPAGSFVVQHGAAVTALVFDCGPEFCSYAFTHAAGGRVPLTAAGGSVLAVPFTGWVGVGRDRSLRSASGGVATVSWDANHAAYITIAVYRPSPLACAPPPSGEEPELPRAAPAPSPKELAGPSRGRAPAPEARDFLETILMESALCGFEGSVDWRGAAAASFGPRDSPRFDAPCFSSFHL</sequence>
<feature type="region of interest" description="Disordered" evidence="4">
    <location>
        <begin position="155"/>
        <end position="186"/>
    </location>
</feature>